<reference evidence="7" key="2">
    <citation type="submission" date="2019-06" db="EMBL/GenBank/DDBJ databases">
        <title>Genomics analysis of Aphanomyces spp. identifies a new class of oomycete effector associated with host adaptation.</title>
        <authorList>
            <person name="Gaulin E."/>
        </authorList>
    </citation>
    <scope>NUCLEOTIDE SEQUENCE</scope>
    <source>
        <strain evidence="7">CBS 578.67</strain>
    </source>
</reference>
<comment type="similarity">
    <text evidence="2">Belongs to the unc-93 family.</text>
</comment>
<evidence type="ECO:0000256" key="4">
    <source>
        <dbReference type="ARBA" id="ARBA00022989"/>
    </source>
</evidence>
<feature type="transmembrane region" description="Helical" evidence="6">
    <location>
        <begin position="445"/>
        <end position="463"/>
    </location>
</feature>
<evidence type="ECO:0000313" key="9">
    <source>
        <dbReference type="Proteomes" id="UP000332933"/>
    </source>
</evidence>
<evidence type="ECO:0000256" key="1">
    <source>
        <dbReference type="ARBA" id="ARBA00004141"/>
    </source>
</evidence>
<dbReference type="GO" id="GO:0016020">
    <property type="term" value="C:membrane"/>
    <property type="evidence" value="ECO:0007669"/>
    <property type="project" value="UniProtKB-SubCell"/>
</dbReference>
<feature type="transmembrane region" description="Helical" evidence="6">
    <location>
        <begin position="85"/>
        <end position="107"/>
    </location>
</feature>
<name>A0A485KZP3_9STRA</name>
<dbReference type="SUPFAM" id="SSF103473">
    <property type="entry name" value="MFS general substrate transporter"/>
    <property type="match status" value="1"/>
</dbReference>
<keyword evidence="5 6" id="KW-0472">Membrane</keyword>
<feature type="transmembrane region" description="Helical" evidence="6">
    <location>
        <begin position="188"/>
        <end position="215"/>
    </location>
</feature>
<dbReference type="InterPro" id="IPR010291">
    <property type="entry name" value="Ion_channel_UNC-93"/>
</dbReference>
<evidence type="ECO:0000256" key="6">
    <source>
        <dbReference type="SAM" id="Phobius"/>
    </source>
</evidence>
<feature type="transmembrane region" description="Helical" evidence="6">
    <location>
        <begin position="381"/>
        <end position="406"/>
    </location>
</feature>
<keyword evidence="4 6" id="KW-1133">Transmembrane helix</keyword>
<gene>
    <name evidence="8" type="primary">Aste57867_14033</name>
    <name evidence="7" type="ORF">As57867_013982</name>
    <name evidence="8" type="ORF">ASTE57867_14033</name>
</gene>
<dbReference type="EMBL" id="VJMH01005503">
    <property type="protein sequence ID" value="KAF0695136.1"/>
    <property type="molecule type" value="Genomic_DNA"/>
</dbReference>
<accession>A0A485KZP3</accession>
<comment type="subcellular location">
    <subcellularLocation>
        <location evidence="1">Membrane</location>
        <topology evidence="1">Multi-pass membrane protein</topology>
    </subcellularLocation>
</comment>
<proteinExistence type="inferred from homology"/>
<sequence>MQNDSGACIRAALLLSVAFFLVFTLYNGIEKLETSVIRGKCHGCLEGTLNGICQLGSVCQDKVQFNCDEACTAPFMECTSTLGNVVLGLVYLSLMFGAIVATGVPSYFGIKKSLFGSTIVYPLFALANLIIALNPINQSLHWAIMVPASSLLGLAASVLWVAQSAYLTQLSVTYAKYKHEPVVSSMGFFNGLFFCIYQSSAVSGNFISSFVLGYLSWSTEGLFAVLMFLGSCGAAFTLYLPKLATPANETELVQLIPSINSDDGESEAKAQVFQVHFGGLWSLVKDNRMLCLMPVIVLNGLLRGFVSGEFTSIIIRESVGSASIGYVMALYGGVNALSSYAYGRMADRFGPTVGLVAGFCSMFAGFCLCYGATISKCDSQWPLVLIIAVLLSLGEASSTTLTYVVLGQEFPSNAVNAFAMFSIYQSASSASSFFFFDSFSFHSRLQILMTMVVVATVSILLYTKKFRRVSFD</sequence>
<evidence type="ECO:0000256" key="3">
    <source>
        <dbReference type="ARBA" id="ARBA00022692"/>
    </source>
</evidence>
<evidence type="ECO:0000313" key="8">
    <source>
        <dbReference type="EMBL" id="VFT90863.1"/>
    </source>
</evidence>
<dbReference type="EMBL" id="CAADRA010005524">
    <property type="protein sequence ID" value="VFT90863.1"/>
    <property type="molecule type" value="Genomic_DNA"/>
</dbReference>
<feature type="transmembrane region" description="Helical" evidence="6">
    <location>
        <begin position="353"/>
        <end position="375"/>
    </location>
</feature>
<protein>
    <submittedName>
        <fullName evidence="8">Aste57867_14033 protein</fullName>
    </submittedName>
</protein>
<feature type="transmembrane region" description="Helical" evidence="6">
    <location>
        <begin position="7"/>
        <end position="26"/>
    </location>
</feature>
<reference evidence="8 9" key="1">
    <citation type="submission" date="2019-03" db="EMBL/GenBank/DDBJ databases">
        <authorList>
            <person name="Gaulin E."/>
            <person name="Dumas B."/>
        </authorList>
    </citation>
    <scope>NUCLEOTIDE SEQUENCE [LARGE SCALE GENOMIC DNA]</scope>
    <source>
        <strain evidence="8">CBS 568.67</strain>
    </source>
</reference>
<evidence type="ECO:0000313" key="7">
    <source>
        <dbReference type="EMBL" id="KAF0695136.1"/>
    </source>
</evidence>
<evidence type="ECO:0000256" key="2">
    <source>
        <dbReference type="ARBA" id="ARBA00009172"/>
    </source>
</evidence>
<organism evidence="8 9">
    <name type="scientific">Aphanomyces stellatus</name>
    <dbReference type="NCBI Taxonomy" id="120398"/>
    <lineage>
        <taxon>Eukaryota</taxon>
        <taxon>Sar</taxon>
        <taxon>Stramenopiles</taxon>
        <taxon>Oomycota</taxon>
        <taxon>Saprolegniomycetes</taxon>
        <taxon>Saprolegniales</taxon>
        <taxon>Verrucalvaceae</taxon>
        <taxon>Aphanomyces</taxon>
    </lineage>
</organism>
<feature type="transmembrane region" description="Helical" evidence="6">
    <location>
        <begin position="142"/>
        <end position="167"/>
    </location>
</feature>
<feature type="transmembrane region" description="Helical" evidence="6">
    <location>
        <begin position="119"/>
        <end position="136"/>
    </location>
</feature>
<dbReference type="InterPro" id="IPR051951">
    <property type="entry name" value="UNC-93_regulatory"/>
</dbReference>
<dbReference type="OrthoDB" id="78663at2759"/>
<keyword evidence="3 6" id="KW-0812">Transmembrane</keyword>
<evidence type="ECO:0000256" key="5">
    <source>
        <dbReference type="ARBA" id="ARBA00023136"/>
    </source>
</evidence>
<feature type="transmembrane region" description="Helical" evidence="6">
    <location>
        <begin position="221"/>
        <end position="240"/>
    </location>
</feature>
<dbReference type="Gene3D" id="1.20.1250.20">
    <property type="entry name" value="MFS general substrate transporter like domains"/>
    <property type="match status" value="1"/>
</dbReference>
<dbReference type="AlphaFoldDB" id="A0A485KZP3"/>
<dbReference type="PANTHER" id="PTHR19444">
    <property type="entry name" value="UNC-93 RELATED"/>
    <property type="match status" value="1"/>
</dbReference>
<dbReference type="Pfam" id="PF05978">
    <property type="entry name" value="UNC-93"/>
    <property type="match status" value="1"/>
</dbReference>
<dbReference type="PANTHER" id="PTHR19444:SF13">
    <property type="entry name" value="PROTEIN UNC-93 HOMOLOG A"/>
    <property type="match status" value="1"/>
</dbReference>
<dbReference type="Proteomes" id="UP000332933">
    <property type="component" value="Unassembled WGS sequence"/>
</dbReference>
<dbReference type="InterPro" id="IPR036259">
    <property type="entry name" value="MFS_trans_sf"/>
</dbReference>
<feature type="transmembrane region" description="Helical" evidence="6">
    <location>
        <begin position="418"/>
        <end position="439"/>
    </location>
</feature>
<keyword evidence="9" id="KW-1185">Reference proteome</keyword>